<evidence type="ECO:0000313" key="1">
    <source>
        <dbReference type="EMBL" id="MFC5419724.1"/>
    </source>
</evidence>
<dbReference type="Pfam" id="PF06945">
    <property type="entry name" value="DUF1289"/>
    <property type="match status" value="1"/>
</dbReference>
<dbReference type="Proteomes" id="UP001596053">
    <property type="component" value="Unassembled WGS sequence"/>
</dbReference>
<accession>A0ABW0INA5</accession>
<dbReference type="EMBL" id="JBHSLW010000010">
    <property type="protein sequence ID" value="MFC5419724.1"/>
    <property type="molecule type" value="Genomic_DNA"/>
</dbReference>
<reference evidence="2" key="1">
    <citation type="journal article" date="2019" name="Int. J. Syst. Evol. Microbiol.">
        <title>The Global Catalogue of Microorganisms (GCM) 10K type strain sequencing project: providing services to taxonomists for standard genome sequencing and annotation.</title>
        <authorList>
            <consortium name="The Broad Institute Genomics Platform"/>
            <consortium name="The Broad Institute Genome Sequencing Center for Infectious Disease"/>
            <person name="Wu L."/>
            <person name="Ma J."/>
        </authorList>
    </citation>
    <scope>NUCLEOTIDE SEQUENCE [LARGE SCALE GENOMIC DNA]</scope>
    <source>
        <strain evidence="2">NCAIM B.01391</strain>
    </source>
</reference>
<dbReference type="PANTHER" id="PTHR35175">
    <property type="entry name" value="DUF1289 DOMAIN-CONTAINING PROTEIN"/>
    <property type="match status" value="1"/>
</dbReference>
<dbReference type="InterPro" id="IPR010710">
    <property type="entry name" value="DUF1289"/>
</dbReference>
<sequence length="66" mass="7170">MSAISSPCIKVCVIDPASKLCQGCGRTLQEIAQWSRLSEAERLAIMATLDERLSPPRDGQAPRRSA</sequence>
<gene>
    <name evidence="1" type="ORF">ACFPOB_09125</name>
</gene>
<dbReference type="PANTHER" id="PTHR35175:SF2">
    <property type="entry name" value="DUF1289 DOMAIN-CONTAINING PROTEIN"/>
    <property type="match status" value="1"/>
</dbReference>
<dbReference type="RefSeq" id="WP_377797652.1">
    <property type="nucleotide sequence ID" value="NZ_JBHSLW010000010.1"/>
</dbReference>
<protein>
    <submittedName>
        <fullName evidence="1">DUF1289 domain-containing protein</fullName>
    </submittedName>
</protein>
<proteinExistence type="predicted"/>
<keyword evidence="2" id="KW-1185">Reference proteome</keyword>
<evidence type="ECO:0000313" key="2">
    <source>
        <dbReference type="Proteomes" id="UP001596053"/>
    </source>
</evidence>
<organism evidence="1 2">
    <name type="scientific">Bosea eneae</name>
    <dbReference type="NCBI Taxonomy" id="151454"/>
    <lineage>
        <taxon>Bacteria</taxon>
        <taxon>Pseudomonadati</taxon>
        <taxon>Pseudomonadota</taxon>
        <taxon>Alphaproteobacteria</taxon>
        <taxon>Hyphomicrobiales</taxon>
        <taxon>Boseaceae</taxon>
        <taxon>Bosea</taxon>
    </lineage>
</organism>
<name>A0ABW0INA5_9HYPH</name>
<comment type="caution">
    <text evidence="1">The sequence shown here is derived from an EMBL/GenBank/DDBJ whole genome shotgun (WGS) entry which is preliminary data.</text>
</comment>